<sequence>MKATRCSRSREWPYRQVAELLKTGLERLEECQRRTKNRRRWRSIHRLAGDQGKLATSQLQSFQEETTNSLASNGRHEKCLGRKDWHSVAASLDGGNSFP</sequence>
<proteinExistence type="predicted"/>
<dbReference type="EMBL" id="CP003364">
    <property type="protein sequence ID" value="AGA28484.1"/>
    <property type="molecule type" value="Genomic_DNA"/>
</dbReference>
<organism evidence="2 3">
    <name type="scientific">Singulisphaera acidiphila (strain ATCC BAA-1392 / DSM 18658 / VKM B-2454 / MOB10)</name>
    <dbReference type="NCBI Taxonomy" id="886293"/>
    <lineage>
        <taxon>Bacteria</taxon>
        <taxon>Pseudomonadati</taxon>
        <taxon>Planctomycetota</taxon>
        <taxon>Planctomycetia</taxon>
        <taxon>Isosphaerales</taxon>
        <taxon>Isosphaeraceae</taxon>
        <taxon>Singulisphaera</taxon>
    </lineage>
</organism>
<dbReference type="KEGG" id="saci:Sinac_4285"/>
<name>L0DGH6_SINAD</name>
<feature type="region of interest" description="Disordered" evidence="1">
    <location>
        <begin position="55"/>
        <end position="76"/>
    </location>
</feature>
<evidence type="ECO:0000256" key="1">
    <source>
        <dbReference type="SAM" id="MobiDB-lite"/>
    </source>
</evidence>
<dbReference type="HOGENOM" id="CLU_2318572_0_0_0"/>
<gene>
    <name evidence="2" type="ordered locus">Sinac_4285</name>
</gene>
<evidence type="ECO:0000313" key="2">
    <source>
        <dbReference type="EMBL" id="AGA28484.1"/>
    </source>
</evidence>
<evidence type="ECO:0000313" key="3">
    <source>
        <dbReference type="Proteomes" id="UP000010798"/>
    </source>
</evidence>
<accession>L0DGH6</accession>
<protein>
    <submittedName>
        <fullName evidence="2">Uncharacterized protein</fullName>
    </submittedName>
</protein>
<dbReference type="AlphaFoldDB" id="L0DGH6"/>
<reference evidence="2 3" key="1">
    <citation type="submission" date="2012-02" db="EMBL/GenBank/DDBJ databases">
        <title>Complete sequence of chromosome of Singulisphaera acidiphila DSM 18658.</title>
        <authorList>
            <consortium name="US DOE Joint Genome Institute (JGI-PGF)"/>
            <person name="Lucas S."/>
            <person name="Copeland A."/>
            <person name="Lapidus A."/>
            <person name="Glavina del Rio T."/>
            <person name="Dalin E."/>
            <person name="Tice H."/>
            <person name="Bruce D."/>
            <person name="Goodwin L."/>
            <person name="Pitluck S."/>
            <person name="Peters L."/>
            <person name="Ovchinnikova G."/>
            <person name="Chertkov O."/>
            <person name="Kyrpides N."/>
            <person name="Mavromatis K."/>
            <person name="Ivanova N."/>
            <person name="Brettin T."/>
            <person name="Detter J.C."/>
            <person name="Han C."/>
            <person name="Larimer F."/>
            <person name="Land M."/>
            <person name="Hauser L."/>
            <person name="Markowitz V."/>
            <person name="Cheng J.-F."/>
            <person name="Hugenholtz P."/>
            <person name="Woyke T."/>
            <person name="Wu D."/>
            <person name="Tindall B."/>
            <person name="Pomrenke H."/>
            <person name="Brambilla E."/>
            <person name="Klenk H.-P."/>
            <person name="Eisen J.A."/>
        </authorList>
    </citation>
    <scope>NUCLEOTIDE SEQUENCE [LARGE SCALE GENOMIC DNA]</scope>
    <source>
        <strain evidence="3">ATCC BAA-1392 / DSM 18658 / VKM B-2454 / MOB10</strain>
    </source>
</reference>
<feature type="compositionally biased region" description="Polar residues" evidence="1">
    <location>
        <begin position="55"/>
        <end position="72"/>
    </location>
</feature>
<dbReference type="STRING" id="886293.Sinac_4285"/>
<dbReference type="Proteomes" id="UP000010798">
    <property type="component" value="Chromosome"/>
</dbReference>
<keyword evidence="3" id="KW-1185">Reference proteome</keyword>